<evidence type="ECO:0000259" key="5">
    <source>
        <dbReference type="Pfam" id="PF00326"/>
    </source>
</evidence>
<evidence type="ECO:0000313" key="6">
    <source>
        <dbReference type="EMBL" id="OAA63464.1"/>
    </source>
</evidence>
<keyword evidence="2" id="KW-0378">Hydrolase</keyword>
<dbReference type="Gene3D" id="2.120.10.30">
    <property type="entry name" value="TolB, C-terminal domain"/>
    <property type="match status" value="1"/>
</dbReference>
<keyword evidence="7" id="KW-1185">Reference proteome</keyword>
<dbReference type="Proteomes" id="UP000076874">
    <property type="component" value="Unassembled WGS sequence"/>
</dbReference>
<evidence type="ECO:0000313" key="7">
    <source>
        <dbReference type="Proteomes" id="UP000076874"/>
    </source>
</evidence>
<dbReference type="InterPro" id="IPR011042">
    <property type="entry name" value="6-blade_b-propeller_TolB-like"/>
</dbReference>
<dbReference type="Pfam" id="PF07676">
    <property type="entry name" value="PD40"/>
    <property type="match status" value="1"/>
</dbReference>
<dbReference type="Gene3D" id="3.40.50.1820">
    <property type="entry name" value="alpha/beta hydrolase"/>
    <property type="match status" value="1"/>
</dbReference>
<feature type="domain" description="Peptidase S9 prolyl oligopeptidase catalytic" evidence="5">
    <location>
        <begin position="457"/>
        <end position="672"/>
    </location>
</feature>
<name>A0A167W8E8_9HYPO</name>
<dbReference type="SUPFAM" id="SSF53474">
    <property type="entry name" value="alpha/beta-Hydrolases"/>
    <property type="match status" value="1"/>
</dbReference>
<keyword evidence="3" id="KW-0645">Protease</keyword>
<comment type="similarity">
    <text evidence="1">Belongs to the peptidase S9C family.</text>
</comment>
<evidence type="ECO:0000256" key="1">
    <source>
        <dbReference type="ARBA" id="ARBA00010040"/>
    </source>
</evidence>
<dbReference type="PANTHER" id="PTHR42776:SF27">
    <property type="entry name" value="DIPEPTIDYL PEPTIDASE FAMILY MEMBER 6"/>
    <property type="match status" value="1"/>
</dbReference>
<protein>
    <recommendedName>
        <fullName evidence="4">Dipeptidyl-peptidase V</fullName>
    </recommendedName>
</protein>
<evidence type="ECO:0000256" key="3">
    <source>
        <dbReference type="ARBA" id="ARBA00022825"/>
    </source>
</evidence>
<dbReference type="EMBL" id="AZHD01000005">
    <property type="protein sequence ID" value="OAA63464.1"/>
    <property type="molecule type" value="Genomic_DNA"/>
</dbReference>
<dbReference type="PANTHER" id="PTHR42776">
    <property type="entry name" value="SERINE PEPTIDASE S9 FAMILY MEMBER"/>
    <property type="match status" value="1"/>
</dbReference>
<evidence type="ECO:0000256" key="4">
    <source>
        <dbReference type="ARBA" id="ARBA00032829"/>
    </source>
</evidence>
<proteinExistence type="inferred from homology"/>
<reference evidence="6 7" key="1">
    <citation type="journal article" date="2016" name="Genome Biol. Evol.">
        <title>Divergent and convergent evolution of fungal pathogenicity.</title>
        <authorList>
            <person name="Shang Y."/>
            <person name="Xiao G."/>
            <person name="Zheng P."/>
            <person name="Cen K."/>
            <person name="Zhan S."/>
            <person name="Wang C."/>
        </authorList>
    </citation>
    <scope>NUCLEOTIDE SEQUENCE [LARGE SCALE GENOMIC DNA]</scope>
    <source>
        <strain evidence="6 7">RCEF 264</strain>
    </source>
</reference>
<dbReference type="InterPro" id="IPR029058">
    <property type="entry name" value="AB_hydrolase_fold"/>
</dbReference>
<keyword evidence="3" id="KW-0720">Serine protease</keyword>
<gene>
    <name evidence="6" type="ORF">SPI_03627</name>
</gene>
<dbReference type="GO" id="GO:0006508">
    <property type="term" value="P:proteolysis"/>
    <property type="evidence" value="ECO:0007669"/>
    <property type="project" value="InterPro"/>
</dbReference>
<dbReference type="GO" id="GO:0004252">
    <property type="term" value="F:serine-type endopeptidase activity"/>
    <property type="evidence" value="ECO:0007669"/>
    <property type="project" value="TreeGrafter"/>
</dbReference>
<dbReference type="OrthoDB" id="43744at2759"/>
<evidence type="ECO:0000256" key="2">
    <source>
        <dbReference type="ARBA" id="ARBA00022801"/>
    </source>
</evidence>
<sequence length="674" mass="74977">MAKTSEMLLQDILNLTIPATVRISPQGQYVVYNTRSKWNHRKTEPQIACIWIAETEVQGSARPFTHGECFDWMPEWSPDGLSIAFLSNRGDSVGSDGKQKKTCAIYLQDLDGTTPRALMPLDSYTSISKISFSPNGKCIAFLAPEKKEERKKQDEDNDVIVWGRNSTLQNLWILDTESGELQVPFDNQAHVDDFVWCDGSEELVLMTHRSPHGDSKYLHGTNVSILRVTDRQLRLLCHVPRVVWSPVWLGSNLYFLANNIPDQDTSGFAVYRVQSDVHNQQQGPEKVANGEVDCATGLVRAGNDILVHVEHGVEDRLRLLLSDKTLVAQKKRILGYDASCTSDGHPHIVLSWGDVNRPTELFSINMDSGDSIQLSDHGHALSGTTFGRCHFLECPTLDGKEMLDSLYLVPAQFSGAAGDGEGTSSSTRSLPTLVILHGGPYARNTDAFDTFNPFYLLIQVLLTEGYGVFVPNYRGGSSRGERFASYARGGMGTYDEPDIVASVQHAIHCGFADPERLVLGGYSQGGYLAYLSAVRNGSHGFGWRYRGIIAVAGITDWDSMALTSDVGAAYESQFTGGAPWMMDKADTRTRSGSALWEFKAVAKHGRIPPMLMLHGEKDNRVHISQAWGFQRALEAYDLPFEFVTYPREGHYFRGRKHVEDLAKRILQFTRCHLT</sequence>
<dbReference type="AlphaFoldDB" id="A0A167W8E8"/>
<dbReference type="InterPro" id="IPR011659">
    <property type="entry name" value="WD40"/>
</dbReference>
<accession>A0A167W8E8</accession>
<organism evidence="6 7">
    <name type="scientific">Niveomyces insectorum RCEF 264</name>
    <dbReference type="NCBI Taxonomy" id="1081102"/>
    <lineage>
        <taxon>Eukaryota</taxon>
        <taxon>Fungi</taxon>
        <taxon>Dikarya</taxon>
        <taxon>Ascomycota</taxon>
        <taxon>Pezizomycotina</taxon>
        <taxon>Sordariomycetes</taxon>
        <taxon>Hypocreomycetidae</taxon>
        <taxon>Hypocreales</taxon>
        <taxon>Cordycipitaceae</taxon>
        <taxon>Niveomyces</taxon>
    </lineage>
</organism>
<dbReference type="Pfam" id="PF00326">
    <property type="entry name" value="Peptidase_S9"/>
    <property type="match status" value="1"/>
</dbReference>
<comment type="caution">
    <text evidence="6">The sequence shown here is derived from an EMBL/GenBank/DDBJ whole genome shotgun (WGS) entry which is preliminary data.</text>
</comment>
<dbReference type="InterPro" id="IPR001375">
    <property type="entry name" value="Peptidase_S9_cat"/>
</dbReference>
<dbReference type="SUPFAM" id="SSF82171">
    <property type="entry name" value="DPP6 N-terminal domain-like"/>
    <property type="match status" value="1"/>
</dbReference>